<keyword evidence="2" id="KW-1185">Reference proteome</keyword>
<dbReference type="KEGG" id="evi:Echvi_0958"/>
<dbReference type="Proteomes" id="UP000010796">
    <property type="component" value="Chromosome"/>
</dbReference>
<gene>
    <name evidence="1" type="ordered locus">Echvi_0958</name>
</gene>
<dbReference type="HOGENOM" id="CLU_059145_0_0_10"/>
<dbReference type="InterPro" id="IPR025316">
    <property type="entry name" value="DUF4221"/>
</dbReference>
<evidence type="ECO:0000313" key="1">
    <source>
        <dbReference type="EMBL" id="AGA77231.1"/>
    </source>
</evidence>
<dbReference type="OrthoDB" id="833511at2"/>
<dbReference type="PROSITE" id="PS51257">
    <property type="entry name" value="PROKAR_LIPOPROTEIN"/>
    <property type="match status" value="1"/>
</dbReference>
<evidence type="ECO:0000313" key="2">
    <source>
        <dbReference type="Proteomes" id="UP000010796"/>
    </source>
</evidence>
<protein>
    <recommendedName>
        <fullName evidence="3">DUF4221 domain-containing protein</fullName>
    </recommendedName>
</protein>
<dbReference type="Pfam" id="PF13970">
    <property type="entry name" value="DUF4221"/>
    <property type="match status" value="1"/>
</dbReference>
<proteinExistence type="predicted"/>
<dbReference type="EMBL" id="CP003346">
    <property type="protein sequence ID" value="AGA77231.1"/>
    <property type="molecule type" value="Genomic_DNA"/>
</dbReference>
<organism evidence="1 2">
    <name type="scientific">Echinicola vietnamensis (strain DSM 17526 / LMG 23754 / KMM 6221)</name>
    <dbReference type="NCBI Taxonomy" id="926556"/>
    <lineage>
        <taxon>Bacteria</taxon>
        <taxon>Pseudomonadati</taxon>
        <taxon>Bacteroidota</taxon>
        <taxon>Cytophagia</taxon>
        <taxon>Cytophagales</taxon>
        <taxon>Cyclobacteriaceae</taxon>
        <taxon>Echinicola</taxon>
    </lineage>
</organism>
<dbReference type="AlphaFoldDB" id="L0FWU6"/>
<name>L0FWU6_ECHVK</name>
<reference evidence="2" key="1">
    <citation type="submission" date="2012-02" db="EMBL/GenBank/DDBJ databases">
        <title>The complete genome of Echinicola vietnamensis DSM 17526.</title>
        <authorList>
            <person name="Lucas S."/>
            <person name="Copeland A."/>
            <person name="Lapidus A."/>
            <person name="Glavina del Rio T."/>
            <person name="Dalin E."/>
            <person name="Tice H."/>
            <person name="Bruce D."/>
            <person name="Goodwin L."/>
            <person name="Pitluck S."/>
            <person name="Peters L."/>
            <person name="Ovchinnikova G."/>
            <person name="Teshima H."/>
            <person name="Kyrpides N."/>
            <person name="Mavromatis K."/>
            <person name="Ivanova N."/>
            <person name="Brettin T."/>
            <person name="Detter J.C."/>
            <person name="Han C."/>
            <person name="Larimer F."/>
            <person name="Land M."/>
            <person name="Hauser L."/>
            <person name="Markowitz V."/>
            <person name="Cheng J.-F."/>
            <person name="Hugenholtz P."/>
            <person name="Woyke T."/>
            <person name="Wu D."/>
            <person name="Brambilla E."/>
            <person name="Klenk H.-P."/>
            <person name="Eisen J.A."/>
        </authorList>
    </citation>
    <scope>NUCLEOTIDE SEQUENCE [LARGE SCALE GENOMIC DNA]</scope>
    <source>
        <strain evidence="2">DSM 17526 / LMG 23754 / KMM 6221</strain>
    </source>
</reference>
<dbReference type="RefSeq" id="WP_015264795.1">
    <property type="nucleotide sequence ID" value="NC_019904.1"/>
</dbReference>
<sequence>MNKLTFVIYLLVIFGCSGKGSHETVASKGEQTYSLKVVDTLMVDPGEEIILVENQSSRIDVSDNRRYYFNFNWKLNHIDMIDLDKMVLEQQVKLERDGPNGTGSQVSRIDYYGEGNFMINDFNSNIRLFDQERQQIDQFRLDQETLKGDTLGAYERINTSGGIDAKGRTYFSYYSDFSKGPEGIAKVDIPSRTLTKIPVKGIEAINAYQVTYEVNGGISKRSASFHFQYLPGKILISNSAINELFFYDTRKDSLYHYQYESTITPNRQQPLRKTNAGSREEFNEIGKDIGRKLNFGQPVYDPAQGLYYRLTVFREDVNQSNWNTVLTVFDDHLEMIAENELEDFPMAWRPSFVKDNMIYFAVNIEDELAFIRAKMVAE</sequence>
<evidence type="ECO:0008006" key="3">
    <source>
        <dbReference type="Google" id="ProtNLM"/>
    </source>
</evidence>
<accession>L0FWU6</accession>
<dbReference type="STRING" id="926556.Echvi_0958"/>